<evidence type="ECO:0000259" key="2">
    <source>
        <dbReference type="Pfam" id="PF12158"/>
    </source>
</evidence>
<dbReference type="EMBL" id="FOXS01000008">
    <property type="protein sequence ID" value="SFQ78627.1"/>
    <property type="molecule type" value="Genomic_DNA"/>
</dbReference>
<feature type="transmembrane region" description="Helical" evidence="1">
    <location>
        <begin position="105"/>
        <end position="133"/>
    </location>
</feature>
<evidence type="ECO:0000313" key="3">
    <source>
        <dbReference type="EMBL" id="SFQ78627.1"/>
    </source>
</evidence>
<dbReference type="Pfam" id="PF12158">
    <property type="entry name" value="DUF3592"/>
    <property type="match status" value="1"/>
</dbReference>
<gene>
    <name evidence="3" type="ORF">SAMN04515668_4345</name>
</gene>
<reference evidence="4" key="1">
    <citation type="submission" date="2016-10" db="EMBL/GenBank/DDBJ databases">
        <authorList>
            <person name="Varghese N."/>
            <person name="Submissions S."/>
        </authorList>
    </citation>
    <scope>NUCLEOTIDE SEQUENCE [LARGE SCALE GENOMIC DNA]</scope>
    <source>
        <strain evidence="4">OR362-8,ATCC BAA-1266,JCM 13504</strain>
    </source>
</reference>
<organism evidence="3 4">
    <name type="scientific">Hymenobacter arizonensis</name>
    <name type="common">Siccationidurans arizonensis</name>
    <dbReference type="NCBI Taxonomy" id="1227077"/>
    <lineage>
        <taxon>Bacteria</taxon>
        <taxon>Pseudomonadati</taxon>
        <taxon>Bacteroidota</taxon>
        <taxon>Cytophagia</taxon>
        <taxon>Cytophagales</taxon>
        <taxon>Hymenobacteraceae</taxon>
        <taxon>Hymenobacter</taxon>
    </lineage>
</organism>
<evidence type="ECO:0000256" key="1">
    <source>
        <dbReference type="SAM" id="Phobius"/>
    </source>
</evidence>
<dbReference type="STRING" id="1227077.SAMN04515668_4345"/>
<feature type="domain" description="DUF3592" evidence="2">
    <location>
        <begin position="42"/>
        <end position="109"/>
    </location>
</feature>
<dbReference type="AlphaFoldDB" id="A0A1I6BCY4"/>
<keyword evidence="1" id="KW-0812">Transmembrane</keyword>
<dbReference type="RefSeq" id="WP_092678221.1">
    <property type="nucleotide sequence ID" value="NZ_FOXS01000008.1"/>
</dbReference>
<keyword evidence="4" id="KW-1185">Reference proteome</keyword>
<protein>
    <recommendedName>
        <fullName evidence="2">DUF3592 domain-containing protein</fullName>
    </recommendedName>
</protein>
<dbReference type="Proteomes" id="UP000199029">
    <property type="component" value="Unassembled WGS sequence"/>
</dbReference>
<accession>A0A1I6BCY4</accession>
<dbReference type="InterPro" id="IPR021994">
    <property type="entry name" value="DUF3592"/>
</dbReference>
<dbReference type="OrthoDB" id="884541at2"/>
<name>A0A1I6BCY4_HYMAR</name>
<proteinExistence type="predicted"/>
<keyword evidence="1" id="KW-1133">Transmembrane helix</keyword>
<evidence type="ECO:0000313" key="4">
    <source>
        <dbReference type="Proteomes" id="UP000199029"/>
    </source>
</evidence>
<feature type="transmembrane region" description="Helical" evidence="1">
    <location>
        <begin position="6"/>
        <end position="27"/>
    </location>
</feature>
<sequence>MLGSTIEASFLVFFLAIAAIAFCLAIAHYRKRQELHRTGERAEGTVVRLEADERDWETPVSHPVVRFRTARGEWIEARYDNNMDVPTYTAGQVVTVLYDPNDPTYFVLGAAAVSAWEWGILALTIGVLAYGIYAYY</sequence>
<keyword evidence="1" id="KW-0472">Membrane</keyword>